<name>A0A1G2PHP0_9BACT</name>
<dbReference type="InterPro" id="IPR059100">
    <property type="entry name" value="TSP3_bac"/>
</dbReference>
<dbReference type="STRING" id="1802338.A2541_00740"/>
<organism evidence="6 7">
    <name type="scientific">Candidatus Taylorbacteria bacterium RIFOXYD2_FULL_36_9</name>
    <dbReference type="NCBI Taxonomy" id="1802338"/>
    <lineage>
        <taxon>Bacteria</taxon>
        <taxon>Candidatus Tayloriibacteriota</taxon>
    </lineage>
</organism>
<proteinExistence type="predicted"/>
<sequence length="333" mass="37893">MYKYLPSKRFSFIMLSIILALGIIYLFSFLKEKQIEQKTLSVETKTKIQEFMAIDSDGDGMKDWEEALWKTDPKKMDTDNDGTNDGEEIRLNRDPLKQNINLANQTPSDKISEEVIAADKKAQTEFAKLTETEKLAQTFFSQYLASKSESPLDTTSKQVILDTAISMAEVPNQPKYTLTSLKINDKIDSTILKEYGNSLGQAFFTGTATEIVDNEVAIMNKVMQTNDEKVLKELDPIIESYQKTINKILLINVPREVTSLHLSFLNDLESIKSDIEKMKLLFSDPVQSMAGIGEYQKVKANLLIDLADIKDYFNQKQINFNQSEYGYILLNII</sequence>
<dbReference type="AlphaFoldDB" id="A0A1G2PHP0"/>
<evidence type="ECO:0000256" key="4">
    <source>
        <dbReference type="ARBA" id="ARBA00022837"/>
    </source>
</evidence>
<dbReference type="EMBL" id="MHSQ01000002">
    <property type="protein sequence ID" value="OHA47783.1"/>
    <property type="molecule type" value="Genomic_DNA"/>
</dbReference>
<keyword evidence="5" id="KW-0812">Transmembrane</keyword>
<keyword evidence="2" id="KW-0964">Secreted</keyword>
<keyword evidence="5" id="KW-0472">Membrane</keyword>
<accession>A0A1G2PHP0</accession>
<protein>
    <submittedName>
        <fullName evidence="6">Uncharacterized protein</fullName>
    </submittedName>
</protein>
<dbReference type="Pfam" id="PF18884">
    <property type="entry name" value="TSP3_bac"/>
    <property type="match status" value="2"/>
</dbReference>
<comment type="caution">
    <text evidence="6">The sequence shown here is derived from an EMBL/GenBank/DDBJ whole genome shotgun (WGS) entry which is preliminary data.</text>
</comment>
<keyword evidence="3" id="KW-0732">Signal</keyword>
<keyword evidence="4" id="KW-0106">Calcium</keyword>
<feature type="transmembrane region" description="Helical" evidence="5">
    <location>
        <begin position="12"/>
        <end position="30"/>
    </location>
</feature>
<evidence type="ECO:0000256" key="2">
    <source>
        <dbReference type="ARBA" id="ARBA00022525"/>
    </source>
</evidence>
<evidence type="ECO:0000313" key="6">
    <source>
        <dbReference type="EMBL" id="OHA47783.1"/>
    </source>
</evidence>
<gene>
    <name evidence="6" type="ORF">A2541_00740</name>
</gene>
<keyword evidence="5" id="KW-1133">Transmembrane helix</keyword>
<evidence type="ECO:0000313" key="7">
    <source>
        <dbReference type="Proteomes" id="UP000176965"/>
    </source>
</evidence>
<reference evidence="6 7" key="1">
    <citation type="journal article" date="2016" name="Nat. Commun.">
        <title>Thousands of microbial genomes shed light on interconnected biogeochemical processes in an aquifer system.</title>
        <authorList>
            <person name="Anantharaman K."/>
            <person name="Brown C.T."/>
            <person name="Hug L.A."/>
            <person name="Sharon I."/>
            <person name="Castelle C.J."/>
            <person name="Probst A.J."/>
            <person name="Thomas B.C."/>
            <person name="Singh A."/>
            <person name="Wilkins M.J."/>
            <person name="Karaoz U."/>
            <person name="Brodie E.L."/>
            <person name="Williams K.H."/>
            <person name="Hubbard S.S."/>
            <person name="Banfield J.F."/>
        </authorList>
    </citation>
    <scope>NUCLEOTIDE SEQUENCE [LARGE SCALE GENOMIC DNA]</scope>
</reference>
<evidence type="ECO:0000256" key="1">
    <source>
        <dbReference type="ARBA" id="ARBA00004613"/>
    </source>
</evidence>
<comment type="subcellular location">
    <subcellularLocation>
        <location evidence="1">Secreted</location>
    </subcellularLocation>
</comment>
<dbReference type="Proteomes" id="UP000176965">
    <property type="component" value="Unassembled WGS sequence"/>
</dbReference>
<evidence type="ECO:0000256" key="5">
    <source>
        <dbReference type="SAM" id="Phobius"/>
    </source>
</evidence>
<evidence type="ECO:0000256" key="3">
    <source>
        <dbReference type="ARBA" id="ARBA00022729"/>
    </source>
</evidence>